<comment type="caution">
    <text evidence="10">The sequence shown here is derived from an EMBL/GenBank/DDBJ whole genome shotgun (WGS) entry which is preliminary data.</text>
</comment>
<comment type="subcellular location">
    <subcellularLocation>
        <location evidence="1">Nucleus</location>
    </subcellularLocation>
</comment>
<feature type="compositionally biased region" description="Low complexity" evidence="8">
    <location>
        <begin position="227"/>
        <end position="237"/>
    </location>
</feature>
<dbReference type="EMBL" id="PSQE01000004">
    <property type="protein sequence ID" value="RHN59771.1"/>
    <property type="molecule type" value="Genomic_DNA"/>
</dbReference>
<dbReference type="AlphaFoldDB" id="A0A396I4Q3"/>
<dbReference type="Pfam" id="PF00847">
    <property type="entry name" value="AP2"/>
    <property type="match status" value="1"/>
</dbReference>
<dbReference type="PANTHER" id="PTHR31985:SF233">
    <property type="entry name" value="ETHYLENE-RESPONSIVE TRANSCRIPTION FACTOR ERF039"/>
    <property type="match status" value="1"/>
</dbReference>
<evidence type="ECO:0000259" key="9">
    <source>
        <dbReference type="PROSITE" id="PS51032"/>
    </source>
</evidence>
<sequence length="308" mass="35262">MTSVIIDPDDYDMCLFNIIFKVESSGIHQNFQLDPVLHKQFTLFHKPYTLHLSVYINPHTQPQYSTPLNHNTHKNLITQFSFFSFLMSITKESESQSQAEARPGSITKRSSRKGDSVFHGVRKRSWGRYVSEIRLPGQKTRIWLGSFESAEMAARAYDSAAFFLKGNSASLNFPEEVEFLPRPLSSSRRDIQSAASKAAHQRSHHHQQQEEQLRGVTPSSSSSTRMNENNIINNSDDNIISGNNNVNDFSIEMMEWWKEEECVSTTSFWDVEDAPLMSPTRVGSIFGDMMTWNEVFNFNDDNSLVYVP</sequence>
<comment type="similarity">
    <text evidence="7">Belongs to the AP2/ERF transcription factor family. ERF subfamily.</text>
</comment>
<name>A0A396I4Q3_MEDTR</name>
<organism evidence="10 11">
    <name type="scientific">Medicago truncatula</name>
    <name type="common">Barrel medic</name>
    <name type="synonym">Medicago tribuloides</name>
    <dbReference type="NCBI Taxonomy" id="3880"/>
    <lineage>
        <taxon>Eukaryota</taxon>
        <taxon>Viridiplantae</taxon>
        <taxon>Streptophyta</taxon>
        <taxon>Embryophyta</taxon>
        <taxon>Tracheophyta</taxon>
        <taxon>Spermatophyta</taxon>
        <taxon>Magnoliopsida</taxon>
        <taxon>eudicotyledons</taxon>
        <taxon>Gunneridae</taxon>
        <taxon>Pentapetalae</taxon>
        <taxon>rosids</taxon>
        <taxon>fabids</taxon>
        <taxon>Fabales</taxon>
        <taxon>Fabaceae</taxon>
        <taxon>Papilionoideae</taxon>
        <taxon>50 kb inversion clade</taxon>
        <taxon>NPAAA clade</taxon>
        <taxon>Hologalegina</taxon>
        <taxon>IRL clade</taxon>
        <taxon>Trifolieae</taxon>
        <taxon>Medicago</taxon>
    </lineage>
</organism>
<keyword evidence="4" id="KW-0010">Activator</keyword>
<dbReference type="GO" id="GO:0003677">
    <property type="term" value="F:DNA binding"/>
    <property type="evidence" value="ECO:0007669"/>
    <property type="project" value="UniProtKB-KW"/>
</dbReference>
<evidence type="ECO:0000256" key="8">
    <source>
        <dbReference type="SAM" id="MobiDB-lite"/>
    </source>
</evidence>
<evidence type="ECO:0000313" key="11">
    <source>
        <dbReference type="Proteomes" id="UP000265566"/>
    </source>
</evidence>
<evidence type="ECO:0000256" key="7">
    <source>
        <dbReference type="ARBA" id="ARBA00024343"/>
    </source>
</evidence>
<dbReference type="GO" id="GO:0003700">
    <property type="term" value="F:DNA-binding transcription factor activity"/>
    <property type="evidence" value="ECO:0007669"/>
    <property type="project" value="InterPro"/>
</dbReference>
<feature type="compositionally biased region" description="Polar residues" evidence="8">
    <location>
        <begin position="217"/>
        <end position="226"/>
    </location>
</feature>
<feature type="region of interest" description="Disordered" evidence="8">
    <location>
        <begin position="190"/>
        <end position="237"/>
    </location>
</feature>
<dbReference type="GO" id="GO:0005634">
    <property type="term" value="C:nucleus"/>
    <property type="evidence" value="ECO:0007669"/>
    <property type="project" value="UniProtKB-SubCell"/>
</dbReference>
<feature type="domain" description="AP2/ERF" evidence="9">
    <location>
        <begin position="117"/>
        <end position="174"/>
    </location>
</feature>
<reference evidence="11" key="1">
    <citation type="journal article" date="2018" name="Nat. Plants">
        <title>Whole-genome landscape of Medicago truncatula symbiotic genes.</title>
        <authorList>
            <person name="Pecrix Y."/>
            <person name="Staton S.E."/>
            <person name="Sallet E."/>
            <person name="Lelandais-Briere C."/>
            <person name="Moreau S."/>
            <person name="Carrere S."/>
            <person name="Blein T."/>
            <person name="Jardinaud M.F."/>
            <person name="Latrasse D."/>
            <person name="Zouine M."/>
            <person name="Zahm M."/>
            <person name="Kreplak J."/>
            <person name="Mayjonade B."/>
            <person name="Satge C."/>
            <person name="Perez M."/>
            <person name="Cauet S."/>
            <person name="Marande W."/>
            <person name="Chantry-Darmon C."/>
            <person name="Lopez-Roques C."/>
            <person name="Bouchez O."/>
            <person name="Berard A."/>
            <person name="Debelle F."/>
            <person name="Munos S."/>
            <person name="Bendahmane A."/>
            <person name="Berges H."/>
            <person name="Niebel A."/>
            <person name="Buitink J."/>
            <person name="Frugier F."/>
            <person name="Benhamed M."/>
            <person name="Crespi M."/>
            <person name="Gouzy J."/>
            <person name="Gamas P."/>
        </authorList>
    </citation>
    <scope>NUCLEOTIDE SEQUENCE [LARGE SCALE GENOMIC DNA]</scope>
    <source>
        <strain evidence="11">cv. Jemalong A17</strain>
    </source>
</reference>
<dbReference type="InterPro" id="IPR001471">
    <property type="entry name" value="AP2/ERF_dom"/>
</dbReference>
<gene>
    <name evidence="10" type="ORF">MtrunA17_Chr4g0017851</name>
</gene>
<evidence type="ECO:0000256" key="3">
    <source>
        <dbReference type="ARBA" id="ARBA00023125"/>
    </source>
</evidence>
<dbReference type="Gramene" id="rna21919">
    <property type="protein sequence ID" value="RHN59771.1"/>
    <property type="gene ID" value="gene21919"/>
</dbReference>
<evidence type="ECO:0000313" key="10">
    <source>
        <dbReference type="EMBL" id="RHN59771.1"/>
    </source>
</evidence>
<dbReference type="CDD" id="cd00018">
    <property type="entry name" value="AP2"/>
    <property type="match status" value="1"/>
</dbReference>
<evidence type="ECO:0000256" key="1">
    <source>
        <dbReference type="ARBA" id="ARBA00004123"/>
    </source>
</evidence>
<dbReference type="PRINTS" id="PR00367">
    <property type="entry name" value="ETHRSPELEMNT"/>
</dbReference>
<dbReference type="InterPro" id="IPR051032">
    <property type="entry name" value="AP2/ERF_TF_ERF_subfamily"/>
</dbReference>
<dbReference type="FunFam" id="3.30.730.10:FF:000001">
    <property type="entry name" value="Ethylene-responsive transcription factor 2"/>
    <property type="match status" value="1"/>
</dbReference>
<evidence type="ECO:0000256" key="4">
    <source>
        <dbReference type="ARBA" id="ARBA00023159"/>
    </source>
</evidence>
<protein>
    <submittedName>
        <fullName evidence="10">Putative transcription factor AP2-EREBP family</fullName>
    </submittedName>
</protein>
<dbReference type="InterPro" id="IPR036955">
    <property type="entry name" value="AP2/ERF_dom_sf"/>
</dbReference>
<keyword evidence="5" id="KW-0804">Transcription</keyword>
<dbReference type="PROSITE" id="PS51032">
    <property type="entry name" value="AP2_ERF"/>
    <property type="match status" value="1"/>
</dbReference>
<dbReference type="InterPro" id="IPR016177">
    <property type="entry name" value="DNA-bd_dom_sf"/>
</dbReference>
<dbReference type="PANTHER" id="PTHR31985">
    <property type="entry name" value="ETHYLENE-RESPONSIVE TRANSCRIPTION FACTOR ERF042-RELATED"/>
    <property type="match status" value="1"/>
</dbReference>
<evidence type="ECO:0000256" key="6">
    <source>
        <dbReference type="ARBA" id="ARBA00023242"/>
    </source>
</evidence>
<dbReference type="Proteomes" id="UP000265566">
    <property type="component" value="Chromosome 4"/>
</dbReference>
<keyword evidence="3" id="KW-0238">DNA-binding</keyword>
<evidence type="ECO:0000256" key="5">
    <source>
        <dbReference type="ARBA" id="ARBA00023163"/>
    </source>
</evidence>
<dbReference type="SMART" id="SM00380">
    <property type="entry name" value="AP2"/>
    <property type="match status" value="1"/>
</dbReference>
<keyword evidence="6" id="KW-0539">Nucleus</keyword>
<dbReference type="SUPFAM" id="SSF54171">
    <property type="entry name" value="DNA-binding domain"/>
    <property type="match status" value="1"/>
</dbReference>
<feature type="region of interest" description="Disordered" evidence="8">
    <location>
        <begin position="94"/>
        <end position="117"/>
    </location>
</feature>
<evidence type="ECO:0000256" key="2">
    <source>
        <dbReference type="ARBA" id="ARBA00023015"/>
    </source>
</evidence>
<keyword evidence="2" id="KW-0805">Transcription regulation</keyword>
<proteinExistence type="inferred from homology"/>
<accession>A0A396I4Q3</accession>
<dbReference type="Gene3D" id="3.30.730.10">
    <property type="entry name" value="AP2/ERF domain"/>
    <property type="match status" value="1"/>
</dbReference>